<name>A0A1T4KUI0_9ENTE</name>
<dbReference type="Pfam" id="PF00294">
    <property type="entry name" value="PfkB"/>
    <property type="match status" value="1"/>
</dbReference>
<comment type="similarity">
    <text evidence="1">Belongs to the carbohydrate kinase pfkB family.</text>
</comment>
<dbReference type="NCBIfam" id="TIGR03168">
    <property type="entry name" value="1-PFK"/>
    <property type="match status" value="1"/>
</dbReference>
<dbReference type="GO" id="GO:0008443">
    <property type="term" value="F:phosphofructokinase activity"/>
    <property type="evidence" value="ECO:0007669"/>
    <property type="project" value="UniProtKB-ARBA"/>
</dbReference>
<evidence type="ECO:0000256" key="6">
    <source>
        <dbReference type="ARBA" id="ARBA00022840"/>
    </source>
</evidence>
<dbReference type="GO" id="GO:0005829">
    <property type="term" value="C:cytosol"/>
    <property type="evidence" value="ECO:0007669"/>
    <property type="project" value="TreeGrafter"/>
</dbReference>
<sequence>MIVTVTLNPSVDISYQLKQFHMDTVNRVENVRKTAGGKGLNVTRVLAQLGSAVLSTGFLGGSLGEEIISQLDAANIPHAFTTTKANTRNCIAILCEGMQTEILEKGESVQEKEMKLFLENFHKLIKETDVVTLSGSLPKGVPDDFYSQLIKIAHGDNVKTVLDTSGASLKAVFATKNYPTVLKPNHEEIADLLGVEETREIPKLKTYLSNSLFDEIPIILLSLGAKGAMVKHEGRFYQVIIPKIEVKNPVGSGDSTVAGIADALAKGEDIETLAKKANVLGMLNAQEEITGKVNLANYETLYQQLEWKEV</sequence>
<dbReference type="InterPro" id="IPR005926">
    <property type="entry name" value="LacC"/>
</dbReference>
<dbReference type="InterPro" id="IPR011611">
    <property type="entry name" value="PfkB_dom"/>
</dbReference>
<dbReference type="UniPathway" id="UPA00704">
    <property type="reaction ID" value="UER00715"/>
</dbReference>
<dbReference type="Proteomes" id="UP000190328">
    <property type="component" value="Unassembled WGS sequence"/>
</dbReference>
<evidence type="ECO:0000256" key="8">
    <source>
        <dbReference type="PIRNR" id="PIRNR000535"/>
    </source>
</evidence>
<dbReference type="InterPro" id="IPR029056">
    <property type="entry name" value="Ribokinase-like"/>
</dbReference>
<dbReference type="AlphaFoldDB" id="A0A1T4KUI0"/>
<dbReference type="GO" id="GO:0044281">
    <property type="term" value="P:small molecule metabolic process"/>
    <property type="evidence" value="ECO:0007669"/>
    <property type="project" value="UniProtKB-ARBA"/>
</dbReference>
<dbReference type="GO" id="GO:2001059">
    <property type="term" value="P:D-tagatose 6-phosphate catabolic process"/>
    <property type="evidence" value="ECO:0007669"/>
    <property type="project" value="UniProtKB-UniPathway"/>
</dbReference>
<keyword evidence="2 8" id="KW-0808">Transferase</keyword>
<keyword evidence="3 8" id="KW-0423">Lactose metabolism</keyword>
<dbReference type="OrthoDB" id="9801219at2"/>
<comment type="pathway">
    <text evidence="8">Carbohydrate metabolism; D-tagatose 6-phosphate degradation; D-glyceraldehyde 3-phosphate and glycerone phosphate from D-tagatose 6-phosphate: step 1/2.</text>
</comment>
<accession>A0A1T4KUI0</accession>
<evidence type="ECO:0000256" key="4">
    <source>
        <dbReference type="ARBA" id="ARBA00022741"/>
    </source>
</evidence>
<dbReference type="EC" id="2.7.1.144" evidence="7 8"/>
<proteinExistence type="inferred from homology"/>
<keyword evidence="6 8" id="KW-0067">ATP-binding</keyword>
<evidence type="ECO:0000313" key="10">
    <source>
        <dbReference type="EMBL" id="SJZ46033.1"/>
    </source>
</evidence>
<dbReference type="GO" id="GO:0019512">
    <property type="term" value="P:lactose catabolic process via tagatose-6-phosphate"/>
    <property type="evidence" value="ECO:0007669"/>
    <property type="project" value="InterPro"/>
</dbReference>
<organism evidence="10 11">
    <name type="scientific">Pilibacter termitis</name>
    <dbReference type="NCBI Taxonomy" id="263852"/>
    <lineage>
        <taxon>Bacteria</taxon>
        <taxon>Bacillati</taxon>
        <taxon>Bacillota</taxon>
        <taxon>Bacilli</taxon>
        <taxon>Lactobacillales</taxon>
        <taxon>Enterococcaceae</taxon>
        <taxon>Pilibacter</taxon>
    </lineage>
</organism>
<evidence type="ECO:0000256" key="7">
    <source>
        <dbReference type="NCBIfam" id="TIGR01231"/>
    </source>
</evidence>
<dbReference type="PANTHER" id="PTHR46566">
    <property type="entry name" value="1-PHOSPHOFRUCTOKINASE-RELATED"/>
    <property type="match status" value="1"/>
</dbReference>
<dbReference type="GO" id="GO:0005524">
    <property type="term" value="F:ATP binding"/>
    <property type="evidence" value="ECO:0007669"/>
    <property type="project" value="UniProtKB-KW"/>
</dbReference>
<evidence type="ECO:0000256" key="1">
    <source>
        <dbReference type="ARBA" id="ARBA00005380"/>
    </source>
</evidence>
<protein>
    <recommendedName>
        <fullName evidence="7 8">Tagatose-6-phosphate kinase</fullName>
        <ecNumber evidence="7 8">2.7.1.144</ecNumber>
    </recommendedName>
</protein>
<dbReference type="InterPro" id="IPR017583">
    <property type="entry name" value="Tagatose/fructose_Pkinase"/>
</dbReference>
<feature type="domain" description="Carbohydrate kinase PfkB" evidence="9">
    <location>
        <begin position="7"/>
        <end position="290"/>
    </location>
</feature>
<keyword evidence="4 8" id="KW-0547">Nucleotide-binding</keyword>
<dbReference type="NCBIfam" id="TIGR01231">
    <property type="entry name" value="lacC"/>
    <property type="match status" value="1"/>
</dbReference>
<dbReference type="GO" id="GO:0009024">
    <property type="term" value="F:tagatose-6-phosphate kinase activity"/>
    <property type="evidence" value="ECO:0007669"/>
    <property type="project" value="UniProtKB-UniRule"/>
</dbReference>
<dbReference type="PROSITE" id="PS00583">
    <property type="entry name" value="PFKB_KINASES_1"/>
    <property type="match status" value="1"/>
</dbReference>
<dbReference type="InterPro" id="IPR002173">
    <property type="entry name" value="Carboh/pur_kinase_PfkB_CS"/>
</dbReference>
<evidence type="ECO:0000313" key="11">
    <source>
        <dbReference type="Proteomes" id="UP000190328"/>
    </source>
</evidence>
<dbReference type="CDD" id="cd01164">
    <property type="entry name" value="FruK_PfkB_like"/>
    <property type="match status" value="1"/>
</dbReference>
<evidence type="ECO:0000259" key="9">
    <source>
        <dbReference type="Pfam" id="PF00294"/>
    </source>
</evidence>
<dbReference type="EMBL" id="FUXI01000003">
    <property type="protein sequence ID" value="SJZ46033.1"/>
    <property type="molecule type" value="Genomic_DNA"/>
</dbReference>
<dbReference type="STRING" id="263852.SAMN02745116_00397"/>
<evidence type="ECO:0000256" key="2">
    <source>
        <dbReference type="ARBA" id="ARBA00022679"/>
    </source>
</evidence>
<comment type="similarity">
    <text evidence="8">Belongs to the carbohydrate kinase PfkB family. LacC subfamily.</text>
</comment>
<dbReference type="Gene3D" id="3.40.1190.20">
    <property type="match status" value="1"/>
</dbReference>
<dbReference type="PROSITE" id="PS00584">
    <property type="entry name" value="PFKB_KINASES_2"/>
    <property type="match status" value="1"/>
</dbReference>
<evidence type="ECO:0000256" key="5">
    <source>
        <dbReference type="ARBA" id="ARBA00022777"/>
    </source>
</evidence>
<keyword evidence="5 10" id="KW-0418">Kinase</keyword>
<dbReference type="FunFam" id="3.40.1190.20:FF:000001">
    <property type="entry name" value="Phosphofructokinase"/>
    <property type="match status" value="1"/>
</dbReference>
<gene>
    <name evidence="10" type="ORF">SAMN02745116_00397</name>
</gene>
<dbReference type="RefSeq" id="WP_078806360.1">
    <property type="nucleotide sequence ID" value="NZ_FUXI01000003.1"/>
</dbReference>
<dbReference type="PANTHER" id="PTHR46566:SF5">
    <property type="entry name" value="1-PHOSPHOFRUCTOKINASE"/>
    <property type="match status" value="1"/>
</dbReference>
<reference evidence="11" key="1">
    <citation type="submission" date="2017-02" db="EMBL/GenBank/DDBJ databases">
        <authorList>
            <person name="Varghese N."/>
            <person name="Submissions S."/>
        </authorList>
    </citation>
    <scope>NUCLEOTIDE SEQUENCE [LARGE SCALE GENOMIC DNA]</scope>
    <source>
        <strain evidence="11">ATCC BAA-1030</strain>
    </source>
</reference>
<dbReference type="SUPFAM" id="SSF53613">
    <property type="entry name" value="Ribokinase-like"/>
    <property type="match status" value="1"/>
</dbReference>
<comment type="catalytic activity">
    <reaction evidence="8">
        <text>D-tagatofuranose 6-phosphate + ATP = D-tagatofuranose 1,6-bisphosphate + ADP + H(+)</text>
        <dbReference type="Rhea" id="RHEA:12420"/>
        <dbReference type="ChEBI" id="CHEBI:15378"/>
        <dbReference type="ChEBI" id="CHEBI:30616"/>
        <dbReference type="ChEBI" id="CHEBI:58694"/>
        <dbReference type="ChEBI" id="CHEBI:58695"/>
        <dbReference type="ChEBI" id="CHEBI:456216"/>
        <dbReference type="EC" id="2.7.1.144"/>
    </reaction>
</comment>
<keyword evidence="11" id="KW-1185">Reference proteome</keyword>
<dbReference type="PIRSF" id="PIRSF000535">
    <property type="entry name" value="1PFK/6PFK/LacC"/>
    <property type="match status" value="1"/>
</dbReference>
<evidence type="ECO:0000256" key="3">
    <source>
        <dbReference type="ARBA" id="ARBA00022736"/>
    </source>
</evidence>